<dbReference type="Gene3D" id="3.40.50.300">
    <property type="entry name" value="P-loop containing nucleotide triphosphate hydrolases"/>
    <property type="match status" value="2"/>
</dbReference>
<keyword evidence="10" id="KW-0234">DNA repair</keyword>
<keyword evidence="7" id="KW-0067">ATP-binding</keyword>
<evidence type="ECO:0000256" key="6">
    <source>
        <dbReference type="ARBA" id="ARBA00022763"/>
    </source>
</evidence>
<dbReference type="InterPro" id="IPR027417">
    <property type="entry name" value="P-loop_NTPase"/>
</dbReference>
<keyword evidence="5" id="KW-0547">Nucleotide-binding</keyword>
<evidence type="ECO:0000259" key="14">
    <source>
        <dbReference type="Pfam" id="PF13476"/>
    </source>
</evidence>
<dbReference type="PANTHER" id="PTHR19306:SF6">
    <property type="entry name" value="STRUCTURAL MAINTENANCE OF CHROMOSOMES PROTEIN 6"/>
    <property type="match status" value="1"/>
</dbReference>
<feature type="coiled-coil region" evidence="12">
    <location>
        <begin position="765"/>
        <end position="869"/>
    </location>
</feature>
<dbReference type="SUPFAM" id="SSF52540">
    <property type="entry name" value="P-loop containing nucleoside triphosphate hydrolases"/>
    <property type="match status" value="1"/>
</dbReference>
<evidence type="ECO:0000256" key="13">
    <source>
        <dbReference type="SAM" id="MobiDB-lite"/>
    </source>
</evidence>
<evidence type="ECO:0000313" key="16">
    <source>
        <dbReference type="Proteomes" id="UP001158576"/>
    </source>
</evidence>
<comment type="similarity">
    <text evidence="3">Belongs to the SMC family. SMC6 subfamily.</text>
</comment>
<dbReference type="InterPro" id="IPR038729">
    <property type="entry name" value="Rad50/SbcC_AAA"/>
</dbReference>
<dbReference type="Proteomes" id="UP001158576">
    <property type="component" value="Chromosome XSR"/>
</dbReference>
<protein>
    <submittedName>
        <fullName evidence="15">Oidioi.mRNA.OKI2018_I69.XSR.g15692.t1.cds</fullName>
    </submittedName>
</protein>
<evidence type="ECO:0000256" key="9">
    <source>
        <dbReference type="ARBA" id="ARBA00023172"/>
    </source>
</evidence>
<sequence>MGEGTKRRSTSPASLSGKNPKRRKEQEEDEEEEDNEVPDSPPPPPGDSDSGDESEEGGEDEIVHQGAHKLKKMVLQNFMCHRMLELDFGDRITFITGKNGSGKSATMNALTAVFGGKQTDTGKKGSVVGWIRRGPSGRQQKATIKITISNEGPNPYKYETYGSDITFERQITASYSSYYLTGTNSRREKVTAAQIKLIANYFKIQATNPFTIMTQETIKNFMKGNPKKLYEHFSRGTSIDELKSSYNEMRDNWEEQKAKQQRRVTDLKEQKKLKEEAVGKLKLCERKRSAQARQLQLDSLEKWTEVPLAEAQLKKATKKVADYENLLEQVEDREKDKQALLNNQDDGVDERDRVRIQAELKDFKDKVSALEKEQKKQEAEQNKDLRLKSKLEDDITHAERKITNCKRQLKSYKDNPVVEKQAQLEEARLANRELMEEKKLKLVEEVEPTMKEAREQLEIIVSNIDGARAAIHQGEKRIQELERERDEIRRRSSAKENKFGPYAGEIARKIATARWIKEPVGPIGNHIDIHDSYQKYAGVIEKQLAATLHGYIVFTLEDKMKLTAIIKSITNNVPSIYQQDFVSDSFRNRRSFKEAYHTRYPSGLKVLKINHLAVENLIISWSQLNYFLLCDDEEAAQDIAQSEVSNPGGSNYPSVLTTKGGEFKYRSGVSGGSNDLVARYLCESNDFQSITDQNARDLGQAKREHEAYQNDFKKWQKRAGEKKDVIRKKEQIRANLDNLIKGCMRKDEHFEKQLRELVVNTDGRHAQLMTEIQHSQAEIDAKKDQLVGIEERMEYAERKIDEKKEVCAREGEMLDKRMQELEALEARKLRRENDARKIEKELKEIKLAKKDVEDKIVAKKADVEKWKKEAENAVRIAESHCERPTKPLTKKLLTDEREKISRDLKINVKSSDKDYEDIKRAAEEAAETYKKKKTNLKARQIATGKIEAAVRIRLSELNSLVEDQAQRVSHFFSHICRGNKYEGECKIIPEKFDLNAKSQSQGTITINMSKIVGDQKIDMEALSEMGKNKGNTATLSGGERSISTVILLIAIWHATSSPFRCIDEFDVYMDAHHKHMATHILCRYAETNPGAQVIFLTPQGLSDDQKGLRKQFGDIFQFLKMKDPTRAE</sequence>
<evidence type="ECO:0000256" key="8">
    <source>
        <dbReference type="ARBA" id="ARBA00023054"/>
    </source>
</evidence>
<keyword evidence="6" id="KW-0227">DNA damage</keyword>
<dbReference type="Pfam" id="PF13476">
    <property type="entry name" value="AAA_23"/>
    <property type="match status" value="1"/>
</dbReference>
<keyword evidence="8 12" id="KW-0175">Coiled coil</keyword>
<evidence type="ECO:0000256" key="1">
    <source>
        <dbReference type="ARBA" id="ARBA00004123"/>
    </source>
</evidence>
<comment type="subcellular location">
    <subcellularLocation>
        <location evidence="2">Chromosome</location>
    </subcellularLocation>
    <subcellularLocation>
        <location evidence="1">Nucleus</location>
    </subcellularLocation>
</comment>
<evidence type="ECO:0000256" key="5">
    <source>
        <dbReference type="ARBA" id="ARBA00022741"/>
    </source>
</evidence>
<dbReference type="EMBL" id="OU015569">
    <property type="protein sequence ID" value="CAG5098466.1"/>
    <property type="molecule type" value="Genomic_DNA"/>
</dbReference>
<evidence type="ECO:0000256" key="7">
    <source>
        <dbReference type="ARBA" id="ARBA00022840"/>
    </source>
</evidence>
<evidence type="ECO:0000256" key="10">
    <source>
        <dbReference type="ARBA" id="ARBA00023204"/>
    </source>
</evidence>
<keyword evidence="16" id="KW-1185">Reference proteome</keyword>
<evidence type="ECO:0000313" key="15">
    <source>
        <dbReference type="EMBL" id="CAG5098466.1"/>
    </source>
</evidence>
<feature type="coiled-coil region" evidence="12">
    <location>
        <begin position="239"/>
        <end position="498"/>
    </location>
</feature>
<keyword evidence="4" id="KW-0158">Chromosome</keyword>
<feature type="compositionally biased region" description="Acidic residues" evidence="13">
    <location>
        <begin position="49"/>
        <end position="60"/>
    </location>
</feature>
<evidence type="ECO:0000256" key="12">
    <source>
        <dbReference type="SAM" id="Coils"/>
    </source>
</evidence>
<reference evidence="15 16" key="1">
    <citation type="submission" date="2021-04" db="EMBL/GenBank/DDBJ databases">
        <authorList>
            <person name="Bliznina A."/>
        </authorList>
    </citation>
    <scope>NUCLEOTIDE SEQUENCE [LARGE SCALE GENOMIC DNA]</scope>
</reference>
<name>A0ABN7SFK9_OIKDI</name>
<gene>
    <name evidence="15" type="ORF">OKIOD_LOCUS7250</name>
</gene>
<feature type="compositionally biased region" description="Acidic residues" evidence="13">
    <location>
        <begin position="27"/>
        <end position="37"/>
    </location>
</feature>
<keyword evidence="11" id="KW-0539">Nucleus</keyword>
<feature type="domain" description="Rad50/SbcC-type AAA" evidence="14">
    <location>
        <begin position="72"/>
        <end position="275"/>
    </location>
</feature>
<keyword evidence="9" id="KW-0233">DNA recombination</keyword>
<proteinExistence type="inferred from homology"/>
<evidence type="ECO:0000256" key="2">
    <source>
        <dbReference type="ARBA" id="ARBA00004286"/>
    </source>
</evidence>
<dbReference type="PANTHER" id="PTHR19306">
    <property type="entry name" value="STRUCTURAL MAINTENANCE OF CHROMOSOMES 5,6 SMC5, SMC6"/>
    <property type="match status" value="1"/>
</dbReference>
<evidence type="ECO:0000256" key="11">
    <source>
        <dbReference type="ARBA" id="ARBA00023242"/>
    </source>
</evidence>
<organism evidence="15 16">
    <name type="scientific">Oikopleura dioica</name>
    <name type="common">Tunicate</name>
    <dbReference type="NCBI Taxonomy" id="34765"/>
    <lineage>
        <taxon>Eukaryota</taxon>
        <taxon>Metazoa</taxon>
        <taxon>Chordata</taxon>
        <taxon>Tunicata</taxon>
        <taxon>Appendicularia</taxon>
        <taxon>Copelata</taxon>
        <taxon>Oikopleuridae</taxon>
        <taxon>Oikopleura</taxon>
    </lineage>
</organism>
<evidence type="ECO:0000256" key="3">
    <source>
        <dbReference type="ARBA" id="ARBA00006793"/>
    </source>
</evidence>
<accession>A0ABN7SFK9</accession>
<evidence type="ECO:0000256" key="4">
    <source>
        <dbReference type="ARBA" id="ARBA00022454"/>
    </source>
</evidence>
<feature type="region of interest" description="Disordered" evidence="13">
    <location>
        <begin position="1"/>
        <end position="62"/>
    </location>
</feature>